<dbReference type="Gene3D" id="1.10.3720.10">
    <property type="entry name" value="MetI-like"/>
    <property type="match status" value="1"/>
</dbReference>
<dbReference type="InterPro" id="IPR051393">
    <property type="entry name" value="ABC_transporter_permease"/>
</dbReference>
<dbReference type="PANTHER" id="PTHR30193">
    <property type="entry name" value="ABC TRANSPORTER PERMEASE PROTEIN"/>
    <property type="match status" value="1"/>
</dbReference>
<evidence type="ECO:0000256" key="1">
    <source>
        <dbReference type="ARBA" id="ARBA00004651"/>
    </source>
</evidence>
<accession>A0AAU7VV35</accession>
<sequence length="190" mass="20369">MTQTTADVTSTRSPRPEGRRTQRIRRPSAWPYAAPALIALAVLLIYPLGYNVWLSMHIDRLSVDDGTFVGLGNYFEVIGRGDLLPTIGRTLVFTFGSLILQFLLGLAGALALEFFPRASRVLRPVLLIPWVVPAVAVGAIWASILDANTGMANAVLHLAGLAPVAWLSDPTLAMAALIIVTPGSPRRTGS</sequence>
<evidence type="ECO:0000313" key="10">
    <source>
        <dbReference type="EMBL" id="XBX77384.1"/>
    </source>
</evidence>
<dbReference type="InterPro" id="IPR000515">
    <property type="entry name" value="MetI-like"/>
</dbReference>
<feature type="transmembrane region" description="Helical" evidence="8">
    <location>
        <begin position="29"/>
        <end position="49"/>
    </location>
</feature>
<dbReference type="PANTHER" id="PTHR30193:SF41">
    <property type="entry name" value="DIACETYLCHITOBIOSE UPTAKE SYSTEM PERMEASE PROTEIN NGCF"/>
    <property type="match status" value="1"/>
</dbReference>
<organism evidence="10">
    <name type="scientific">Microbacterium sp. A8/3-1</name>
    <dbReference type="NCBI Taxonomy" id="3160749"/>
    <lineage>
        <taxon>Bacteria</taxon>
        <taxon>Bacillati</taxon>
        <taxon>Actinomycetota</taxon>
        <taxon>Actinomycetes</taxon>
        <taxon>Micrococcales</taxon>
        <taxon>Microbacteriaceae</taxon>
        <taxon>Microbacterium</taxon>
    </lineage>
</organism>
<comment type="subcellular location">
    <subcellularLocation>
        <location evidence="1">Cell membrane</location>
        <topology evidence="1">Multi-pass membrane protein</topology>
    </subcellularLocation>
</comment>
<evidence type="ECO:0000256" key="5">
    <source>
        <dbReference type="ARBA" id="ARBA00022989"/>
    </source>
</evidence>
<feature type="domain" description="ABC transmembrane type-1" evidence="9">
    <location>
        <begin position="87"/>
        <end position="190"/>
    </location>
</feature>
<evidence type="ECO:0000256" key="6">
    <source>
        <dbReference type="ARBA" id="ARBA00023136"/>
    </source>
</evidence>
<reference evidence="10" key="1">
    <citation type="submission" date="2024-06" db="EMBL/GenBank/DDBJ databases">
        <title>Draft genome sequence of Microbacterium sp. strain A8/3-1, isolated from Oxytropis tragacanthoides Fisch. ex DC. Root nodules in the Altai region of Russia.</title>
        <authorList>
            <person name="Sazanova A."/>
            <person name="Guro P."/>
            <person name="Kuznetsova I."/>
            <person name="Belimov A."/>
            <person name="Safronova V."/>
        </authorList>
    </citation>
    <scope>NUCLEOTIDE SEQUENCE</scope>
    <source>
        <strain evidence="10">A8/3-1</strain>
    </source>
</reference>
<dbReference type="AlphaFoldDB" id="A0AAU7VV35"/>
<keyword evidence="2" id="KW-0813">Transport</keyword>
<evidence type="ECO:0000256" key="8">
    <source>
        <dbReference type="SAM" id="Phobius"/>
    </source>
</evidence>
<feature type="transmembrane region" description="Helical" evidence="8">
    <location>
        <begin position="124"/>
        <end position="144"/>
    </location>
</feature>
<evidence type="ECO:0000256" key="2">
    <source>
        <dbReference type="ARBA" id="ARBA00022448"/>
    </source>
</evidence>
<dbReference type="InterPro" id="IPR035906">
    <property type="entry name" value="MetI-like_sf"/>
</dbReference>
<protein>
    <submittedName>
        <fullName evidence="10">Sugar ABC transporter permease</fullName>
    </submittedName>
</protein>
<name>A0AAU7VV35_9MICO</name>
<keyword evidence="5 8" id="KW-1133">Transmembrane helix</keyword>
<evidence type="ECO:0000256" key="4">
    <source>
        <dbReference type="ARBA" id="ARBA00022692"/>
    </source>
</evidence>
<gene>
    <name evidence="10" type="ORF">ABS642_15915</name>
</gene>
<dbReference type="PROSITE" id="PS50928">
    <property type="entry name" value="ABC_TM1"/>
    <property type="match status" value="1"/>
</dbReference>
<dbReference type="RefSeq" id="WP_350350872.1">
    <property type="nucleotide sequence ID" value="NZ_CP158357.1"/>
</dbReference>
<evidence type="ECO:0000256" key="3">
    <source>
        <dbReference type="ARBA" id="ARBA00022475"/>
    </source>
</evidence>
<dbReference type="SUPFAM" id="SSF161098">
    <property type="entry name" value="MetI-like"/>
    <property type="match status" value="1"/>
</dbReference>
<feature type="transmembrane region" description="Helical" evidence="8">
    <location>
        <begin position="91"/>
        <end position="112"/>
    </location>
</feature>
<evidence type="ECO:0000256" key="7">
    <source>
        <dbReference type="SAM" id="MobiDB-lite"/>
    </source>
</evidence>
<keyword evidence="3" id="KW-1003">Cell membrane</keyword>
<feature type="region of interest" description="Disordered" evidence="7">
    <location>
        <begin position="1"/>
        <end position="24"/>
    </location>
</feature>
<proteinExistence type="predicted"/>
<feature type="compositionally biased region" description="Polar residues" evidence="7">
    <location>
        <begin position="1"/>
        <end position="13"/>
    </location>
</feature>
<dbReference type="GO" id="GO:0005886">
    <property type="term" value="C:plasma membrane"/>
    <property type="evidence" value="ECO:0007669"/>
    <property type="project" value="UniProtKB-SubCell"/>
</dbReference>
<dbReference type="EMBL" id="CP158357">
    <property type="protein sequence ID" value="XBX77384.1"/>
    <property type="molecule type" value="Genomic_DNA"/>
</dbReference>
<feature type="transmembrane region" description="Helical" evidence="8">
    <location>
        <begin position="156"/>
        <end position="180"/>
    </location>
</feature>
<keyword evidence="4 8" id="KW-0812">Transmembrane</keyword>
<dbReference type="GO" id="GO:0055085">
    <property type="term" value="P:transmembrane transport"/>
    <property type="evidence" value="ECO:0007669"/>
    <property type="project" value="InterPro"/>
</dbReference>
<evidence type="ECO:0000259" key="9">
    <source>
        <dbReference type="PROSITE" id="PS50928"/>
    </source>
</evidence>
<keyword evidence="6 8" id="KW-0472">Membrane</keyword>